<dbReference type="AlphaFoldDB" id="E1X371"/>
<organism evidence="2 3">
    <name type="scientific">Halobacteriovorax marinus (strain ATCC BAA-682 / DSM 15412 / SJ)</name>
    <name type="common">Bacteriovorax marinus</name>
    <dbReference type="NCBI Taxonomy" id="862908"/>
    <lineage>
        <taxon>Bacteria</taxon>
        <taxon>Pseudomonadati</taxon>
        <taxon>Bdellovibrionota</taxon>
        <taxon>Bacteriovoracia</taxon>
        <taxon>Bacteriovoracales</taxon>
        <taxon>Halobacteriovoraceae</taxon>
        <taxon>Halobacteriovorax</taxon>
    </lineage>
</organism>
<evidence type="ECO:0000256" key="1">
    <source>
        <dbReference type="SAM" id="SignalP"/>
    </source>
</evidence>
<name>E1X371_HALMS</name>
<keyword evidence="3" id="KW-1185">Reference proteome</keyword>
<feature type="chain" id="PRO_5003154456" evidence="1">
    <location>
        <begin position="22"/>
        <end position="825"/>
    </location>
</feature>
<dbReference type="STRING" id="862908.BMS_2090"/>
<gene>
    <name evidence="2" type="ordered locus">BMS_2090</name>
</gene>
<evidence type="ECO:0000313" key="2">
    <source>
        <dbReference type="EMBL" id="CBW26901.1"/>
    </source>
</evidence>
<dbReference type="PATRIC" id="fig|862908.3.peg.1988"/>
<dbReference type="HOGENOM" id="CLU_343153_0_0_7"/>
<protein>
    <submittedName>
        <fullName evidence="2">Exported protein</fullName>
    </submittedName>
</protein>
<sequence length="825" mass="91848">MKRVKRLFLLFFLFASPTWSMEDTSLIGLVESSLNSLNKPFRVQCGQRVLEERSCPYMAKQFEHDSETGLFFWMLSDSPWQSCKKTVPSINSISSAELERSLANRSARDLGLKEDYFQKSLSMCFDTNYKNHEQVESQKKVAVAMSYNYLHKIGDNTQKLSNEMIQINSILGRNLDLDLPCAEYNLPKNSYLCEELKKKACKPQMGLGELSEHLYEDAIAPIIAISKKIKEVRSKYRGRGAVALRTKKVNELKASVHFLKGEYPLLQGDKLSQHIENILDGEETSASTFRSHLKEQLISNKRALREKIKSNISIGNCILYGDSGNCDEFEEKFREIPYQSTPYQFNREELSAGPQSRMRQLAREELYQLPECLDRSRNLKNDFNSFAAQTSLNIGLTVVTGGAALAVRAGQLGRIALTSRAAAIGADSAYFVNSIDNSIETCNEELNKLEQVSESDQNFSCPSKSLNDSPHYLKKRNMKACVTASLLSGLDALPFLPALSGPIARAINNPYIPKSSFKATSAEEEVLSSALFKSCIKNRSSKKCKDFSLEHSSTIEGIHRKCLDPKILASHKELCVGVEIFANNNSVYKLSDMVPSELRGKSVVVEFNSGRGHITLRYFKEVEENGEKVMKAFSFDGPSWLFPRRVNGRTLASNKKADSFESLDNYVPGSHYLIDITPAQLETIHNVAKKGGFSKACTHDARVALDEAGVLSMPKGVSKTFDKITIKKLAKDLSEKYGPPKHSTIRALEGGLSDATGGFSKEQWNTFAVTEFGWLVLTPTVVGAVYPAAGAVATMSTIVIVDQAGETIAMSKEKYNELIEELKSM</sequence>
<accession>E1X371</accession>
<feature type="signal peptide" evidence="1">
    <location>
        <begin position="1"/>
        <end position="21"/>
    </location>
</feature>
<reference evidence="2" key="1">
    <citation type="submission" date="2010-07" db="EMBL/GenBank/DDBJ databases">
        <authorList>
            <person name="Aslett M."/>
        </authorList>
    </citation>
    <scope>NUCLEOTIDE SEQUENCE</scope>
    <source>
        <strain evidence="2">SJ</strain>
    </source>
</reference>
<proteinExistence type="predicted"/>
<dbReference type="Proteomes" id="UP000008963">
    <property type="component" value="Chromosome"/>
</dbReference>
<reference evidence="2" key="2">
    <citation type="journal article" date="2012" name="ISME J.">
        <title>A small predatory core genome in the divergent marine Bacteriovorax marinus SJ and the terrestrial Bdellovibrio bacteriovorus.</title>
        <authorList>
            <person name="Crossman L.C."/>
            <person name="Chen H."/>
            <person name="Cerdeno-Tarraga A.M."/>
            <person name="Brooks K."/>
            <person name="Quail M.A."/>
            <person name="Pineiro S.A."/>
            <person name="Hobley L."/>
            <person name="Sockett R.E."/>
            <person name="Bentley S.D."/>
            <person name="Parkhill J."/>
            <person name="Williams H.N."/>
            <person name="Stine O.C."/>
        </authorList>
    </citation>
    <scope>NUCLEOTIDE SEQUENCE</scope>
    <source>
        <strain evidence="2">SJ</strain>
    </source>
</reference>
<evidence type="ECO:0000313" key="3">
    <source>
        <dbReference type="Proteomes" id="UP000008963"/>
    </source>
</evidence>
<dbReference type="KEGG" id="bmx:BMS_2090"/>
<keyword evidence="1" id="KW-0732">Signal</keyword>
<dbReference type="EMBL" id="FQ312005">
    <property type="protein sequence ID" value="CBW26901.1"/>
    <property type="molecule type" value="Genomic_DNA"/>
</dbReference>